<dbReference type="Proteomes" id="UP000320095">
    <property type="component" value="Unassembled WGS sequence"/>
</dbReference>
<reference evidence="1 2" key="1">
    <citation type="journal article" date="2019" name="Environ. Microbiol.">
        <title>Species interactions and distinct microbial communities in high Arctic permafrost affected cryosols are associated with the CH4 and CO2 gas fluxes.</title>
        <authorList>
            <person name="Altshuler I."/>
            <person name="Hamel J."/>
            <person name="Turney S."/>
            <person name="Magnuson E."/>
            <person name="Levesque R."/>
            <person name="Greer C."/>
            <person name="Whyte L.G."/>
        </authorList>
    </citation>
    <scope>NUCLEOTIDE SEQUENCE [LARGE SCALE GENOMIC DNA]</scope>
    <source>
        <strain evidence="1 2">S5.20</strain>
    </source>
</reference>
<sequence>MDSVPKAFPAEFRADVIAVVRKWAKRRCARLRALRHLRSLAASPDQDQRTQGRCLDQTGSLVARGESVEPREARQRIKLLAEEAEVMRRAFGYLRWEVNPK</sequence>
<name>A0A502E960_9MYCO</name>
<proteinExistence type="predicted"/>
<accession>A0A502E960</accession>
<evidence type="ECO:0000313" key="2">
    <source>
        <dbReference type="Proteomes" id="UP000320095"/>
    </source>
</evidence>
<dbReference type="AlphaFoldDB" id="A0A502E960"/>
<evidence type="ECO:0000313" key="1">
    <source>
        <dbReference type="EMBL" id="TPG34258.1"/>
    </source>
</evidence>
<evidence type="ECO:0008006" key="3">
    <source>
        <dbReference type="Google" id="ProtNLM"/>
    </source>
</evidence>
<gene>
    <name evidence="1" type="ORF">EAH80_11765</name>
</gene>
<comment type="caution">
    <text evidence="1">The sequence shown here is derived from an EMBL/GenBank/DDBJ whole genome shotgun (WGS) entry which is preliminary data.</text>
</comment>
<keyword evidence="2" id="KW-1185">Reference proteome</keyword>
<dbReference type="EMBL" id="RCZG01000004">
    <property type="protein sequence ID" value="TPG34258.1"/>
    <property type="molecule type" value="Genomic_DNA"/>
</dbReference>
<organism evidence="1 2">
    <name type="scientific">Mycolicibacterium hodleri</name>
    <dbReference type="NCBI Taxonomy" id="49897"/>
    <lineage>
        <taxon>Bacteria</taxon>
        <taxon>Bacillati</taxon>
        <taxon>Actinomycetota</taxon>
        <taxon>Actinomycetes</taxon>
        <taxon>Mycobacteriales</taxon>
        <taxon>Mycobacteriaceae</taxon>
        <taxon>Mycolicibacterium</taxon>
    </lineage>
</organism>
<protein>
    <recommendedName>
        <fullName evidence="3">Transposase</fullName>
    </recommendedName>
</protein>